<dbReference type="InterPro" id="IPR029021">
    <property type="entry name" value="Prot-tyrosine_phosphatase-like"/>
</dbReference>
<evidence type="ECO:0000313" key="5">
    <source>
        <dbReference type="Proteomes" id="UP000029264"/>
    </source>
</evidence>
<dbReference type="InterPro" id="IPR003595">
    <property type="entry name" value="Tyr_Pase_cat"/>
</dbReference>
<dbReference type="InterPro" id="IPR001763">
    <property type="entry name" value="Rhodanese-like_dom"/>
</dbReference>
<dbReference type="GO" id="GO:0004725">
    <property type="term" value="F:protein tyrosine phosphatase activity"/>
    <property type="evidence" value="ECO:0007669"/>
    <property type="project" value="UniProtKB-EC"/>
</dbReference>
<name>A0A094JJ68_9GAMM</name>
<sequence>MALLRTSLTHPLQIATVQASADVGRIGITFCPGKYDPWAATGGWQRDLSLDIAAIKHWGAAAVLTLVEQHELISLKVADLGAEVQRRDMQWHHLPIADYSVPGAAFETSWQTEGLHLRQLLRQQRDIVVHCKGGLGRAGMIAARLLIELGTPVDEAIKQVRQQRPGAIETSAQLALVRSYSALSDDV</sequence>
<dbReference type="InterPro" id="IPR000387">
    <property type="entry name" value="Tyr_Pase_dom"/>
</dbReference>
<evidence type="ECO:0000256" key="1">
    <source>
        <dbReference type="ARBA" id="ARBA00013064"/>
    </source>
</evidence>
<gene>
    <name evidence="4" type="ORF">HR45_06190</name>
</gene>
<organism evidence="4 5">
    <name type="scientific">Shewanella mangrovi</name>
    <dbReference type="NCBI Taxonomy" id="1515746"/>
    <lineage>
        <taxon>Bacteria</taxon>
        <taxon>Pseudomonadati</taxon>
        <taxon>Pseudomonadota</taxon>
        <taxon>Gammaproteobacteria</taxon>
        <taxon>Alteromonadales</taxon>
        <taxon>Shewanellaceae</taxon>
        <taxon>Shewanella</taxon>
    </lineage>
</organism>
<evidence type="ECO:0000313" key="4">
    <source>
        <dbReference type="EMBL" id="KFZ38094.1"/>
    </source>
</evidence>
<dbReference type="CDD" id="cd14505">
    <property type="entry name" value="CDKN3-like"/>
    <property type="match status" value="1"/>
</dbReference>
<dbReference type="Pfam" id="PF22785">
    <property type="entry name" value="Tc-R-P"/>
    <property type="match status" value="1"/>
</dbReference>
<dbReference type="EC" id="3.1.3.48" evidence="1"/>
<dbReference type="PROSITE" id="PS50206">
    <property type="entry name" value="RHODANESE_3"/>
    <property type="match status" value="1"/>
</dbReference>
<dbReference type="SMART" id="SM00404">
    <property type="entry name" value="PTPc_motif"/>
    <property type="match status" value="1"/>
</dbReference>
<dbReference type="AlphaFoldDB" id="A0A094JJ68"/>
<dbReference type="FunFam" id="3.90.190.10:FF:000157">
    <property type="entry name" value="Protein-tyrosine phosphatase"/>
    <property type="match status" value="1"/>
</dbReference>
<dbReference type="PRINTS" id="PR00700">
    <property type="entry name" value="PRTYPHPHTASE"/>
</dbReference>
<reference evidence="4 5" key="1">
    <citation type="submission" date="2014-06" db="EMBL/GenBank/DDBJ databases">
        <title>Shewanella sp. YQH10.</title>
        <authorList>
            <person name="Liu Y."/>
            <person name="Zeng R."/>
        </authorList>
    </citation>
    <scope>NUCLEOTIDE SEQUENCE [LARGE SCALE GENOMIC DNA]</scope>
    <source>
        <strain evidence="4 5">YQH10</strain>
    </source>
</reference>
<dbReference type="STRING" id="1515746.HR45_06190"/>
<dbReference type="PROSITE" id="PS50056">
    <property type="entry name" value="TYR_PHOSPHATASE_2"/>
    <property type="match status" value="1"/>
</dbReference>
<evidence type="ECO:0000259" key="2">
    <source>
        <dbReference type="PROSITE" id="PS50056"/>
    </source>
</evidence>
<dbReference type="RefSeq" id="WP_037440767.1">
    <property type="nucleotide sequence ID" value="NZ_JPEO01000003.1"/>
</dbReference>
<feature type="domain" description="Tyrosine specific protein phosphatases" evidence="2">
    <location>
        <begin position="127"/>
        <end position="175"/>
    </location>
</feature>
<dbReference type="eggNOG" id="COG2453">
    <property type="taxonomic scope" value="Bacteria"/>
</dbReference>
<dbReference type="InterPro" id="IPR000242">
    <property type="entry name" value="PTP_cat"/>
</dbReference>
<keyword evidence="5" id="KW-1185">Reference proteome</keyword>
<dbReference type="InterPro" id="IPR050561">
    <property type="entry name" value="PTP"/>
</dbReference>
<dbReference type="OrthoDB" id="9806482at2"/>
<dbReference type="Gene3D" id="3.90.190.10">
    <property type="entry name" value="Protein tyrosine phosphatase superfamily"/>
    <property type="match status" value="1"/>
</dbReference>
<proteinExistence type="predicted"/>
<dbReference type="EMBL" id="JPEO01000003">
    <property type="protein sequence ID" value="KFZ38094.1"/>
    <property type="molecule type" value="Genomic_DNA"/>
</dbReference>
<feature type="domain" description="Rhodanese" evidence="3">
    <location>
        <begin position="92"/>
        <end position="169"/>
    </location>
</feature>
<dbReference type="Proteomes" id="UP000029264">
    <property type="component" value="Unassembled WGS sequence"/>
</dbReference>
<comment type="caution">
    <text evidence="4">The sequence shown here is derived from an EMBL/GenBank/DDBJ whole genome shotgun (WGS) entry which is preliminary data.</text>
</comment>
<dbReference type="PANTHER" id="PTHR23339">
    <property type="entry name" value="TYROSINE SPECIFIC PROTEIN PHOSPHATASE AND DUAL SPECIFICITY PROTEIN PHOSPHATASE"/>
    <property type="match status" value="1"/>
</dbReference>
<evidence type="ECO:0000259" key="3">
    <source>
        <dbReference type="PROSITE" id="PS50206"/>
    </source>
</evidence>
<protein>
    <recommendedName>
        <fullName evidence="1">protein-tyrosine-phosphatase</fullName>
        <ecNumber evidence="1">3.1.3.48</ecNumber>
    </recommendedName>
</protein>
<accession>A0A094JJ68</accession>
<dbReference type="SUPFAM" id="SSF52799">
    <property type="entry name" value="(Phosphotyrosine protein) phosphatases II"/>
    <property type="match status" value="1"/>
</dbReference>